<comment type="caution">
    <text evidence="1">The sequence shown here is derived from an EMBL/GenBank/DDBJ whole genome shotgun (WGS) entry which is preliminary data.</text>
</comment>
<dbReference type="AlphaFoldDB" id="A0A9P0WUL2"/>
<keyword evidence="2" id="KW-1185">Reference proteome</keyword>
<evidence type="ECO:0000313" key="1">
    <source>
        <dbReference type="EMBL" id="CAH3856894.1"/>
    </source>
</evidence>
<organism evidence="1 2">
    <name type="scientific">Pieris brassicae</name>
    <name type="common">White butterfly</name>
    <name type="synonym">Large white butterfly</name>
    <dbReference type="NCBI Taxonomy" id="7116"/>
    <lineage>
        <taxon>Eukaryota</taxon>
        <taxon>Metazoa</taxon>
        <taxon>Ecdysozoa</taxon>
        <taxon>Arthropoda</taxon>
        <taxon>Hexapoda</taxon>
        <taxon>Insecta</taxon>
        <taxon>Pterygota</taxon>
        <taxon>Neoptera</taxon>
        <taxon>Endopterygota</taxon>
        <taxon>Lepidoptera</taxon>
        <taxon>Glossata</taxon>
        <taxon>Ditrysia</taxon>
        <taxon>Papilionoidea</taxon>
        <taxon>Pieridae</taxon>
        <taxon>Pierinae</taxon>
        <taxon>Pieris</taxon>
    </lineage>
</organism>
<dbReference type="EMBL" id="CALOZG010000001">
    <property type="protein sequence ID" value="CAH3856894.1"/>
    <property type="molecule type" value="Genomic_DNA"/>
</dbReference>
<gene>
    <name evidence="1" type="ORF">PIBRA_LOCUS412</name>
</gene>
<sequence>MPDIRFYDNMLFNYETTNRTYFQPEIINYYPPTLYQEKVSHPRPSYKPLNNIHTLTEYKKHDLPTELFANQKEIIRKDAHKVHSTGIENPVEKGLTLAQATQPRLVMPPALNMDDIKDSSVRELLIKDIYKSSVNVMQTDVSTAAGGYRASLDGKYSPANPMALAKLQIPVVPPEWRMDSVTWDNRQVRGHCNPDKSFYLSQPLRCEVCISTSERKAQKKTKYSNNKLY</sequence>
<accession>A0A9P0WUL2</accession>
<reference evidence="1" key="1">
    <citation type="submission" date="2022-05" db="EMBL/GenBank/DDBJ databases">
        <authorList>
            <person name="Okamura Y."/>
        </authorList>
    </citation>
    <scope>NUCLEOTIDE SEQUENCE</scope>
</reference>
<proteinExistence type="predicted"/>
<name>A0A9P0WUL2_PIEBR</name>
<protein>
    <submittedName>
        <fullName evidence="1">Uncharacterized protein</fullName>
    </submittedName>
</protein>
<dbReference type="Proteomes" id="UP001152562">
    <property type="component" value="Unassembled WGS sequence"/>
</dbReference>
<evidence type="ECO:0000313" key="2">
    <source>
        <dbReference type="Proteomes" id="UP001152562"/>
    </source>
</evidence>